<name>A0A0A2M4W8_9FLAO</name>
<feature type="domain" description="HTH araC/xylS-type" evidence="4">
    <location>
        <begin position="193"/>
        <end position="298"/>
    </location>
</feature>
<evidence type="ECO:0000256" key="1">
    <source>
        <dbReference type="ARBA" id="ARBA00023015"/>
    </source>
</evidence>
<dbReference type="PRINTS" id="PR00032">
    <property type="entry name" value="HTHARAC"/>
</dbReference>
<dbReference type="Pfam" id="PF12833">
    <property type="entry name" value="HTH_18"/>
    <property type="match status" value="1"/>
</dbReference>
<evidence type="ECO:0000256" key="3">
    <source>
        <dbReference type="ARBA" id="ARBA00023163"/>
    </source>
</evidence>
<dbReference type="AlphaFoldDB" id="A0A0A2M4W8"/>
<dbReference type="eggNOG" id="COG2207">
    <property type="taxonomic scope" value="Bacteria"/>
</dbReference>
<dbReference type="InterPro" id="IPR018060">
    <property type="entry name" value="HTH_AraC"/>
</dbReference>
<sequence>MKNIETLDDFYKQRLQKIPETLQKELGHFNVFAFEDLMGCSIKPIPYSRRGYFKISLIEGKNKVHYLDKTIEIKKQALLFANPLVPYNWEQIGEKQLGFSCVFTENFFHHFGNPIQYAPFQATGDPIIELTNQQYVWAKQVFSDMLIEWTSDYKHKYDKMRMLVFDLLYQAEKIQPPKKTSQQLTNGAQKIATQFLELLERQFPIEDVGVLPLRSASDFAEKLSVHVNHLNKALKIVFQKPTSVIIQERILVEAKILLQHTDKDISEIAFALGFKEVTHFHNFFKKQTSMTPSQFRID</sequence>
<evidence type="ECO:0000313" key="6">
    <source>
        <dbReference type="Proteomes" id="UP000030129"/>
    </source>
</evidence>
<dbReference type="PROSITE" id="PS01124">
    <property type="entry name" value="HTH_ARAC_FAMILY_2"/>
    <property type="match status" value="1"/>
</dbReference>
<keyword evidence="1" id="KW-0805">Transcription regulation</keyword>
<evidence type="ECO:0000256" key="2">
    <source>
        <dbReference type="ARBA" id="ARBA00023125"/>
    </source>
</evidence>
<dbReference type="Proteomes" id="UP000030129">
    <property type="component" value="Unassembled WGS sequence"/>
</dbReference>
<dbReference type="PANTHER" id="PTHR43280">
    <property type="entry name" value="ARAC-FAMILY TRANSCRIPTIONAL REGULATOR"/>
    <property type="match status" value="1"/>
</dbReference>
<gene>
    <name evidence="5" type="ORF">Q763_02115</name>
</gene>
<dbReference type="SMART" id="SM00342">
    <property type="entry name" value="HTH_ARAC"/>
    <property type="match status" value="1"/>
</dbReference>
<keyword evidence="3" id="KW-0804">Transcription</keyword>
<proteinExistence type="predicted"/>
<dbReference type="EMBL" id="JRLV01000003">
    <property type="protein sequence ID" value="KGO83385.1"/>
    <property type="molecule type" value="Genomic_DNA"/>
</dbReference>
<dbReference type="STRING" id="1406840.Q763_02115"/>
<dbReference type="InterPro" id="IPR020449">
    <property type="entry name" value="Tscrpt_reg_AraC-type_HTH"/>
</dbReference>
<evidence type="ECO:0000313" key="5">
    <source>
        <dbReference type="EMBL" id="KGO83385.1"/>
    </source>
</evidence>
<comment type="caution">
    <text evidence="5">The sequence shown here is derived from an EMBL/GenBank/DDBJ whole genome shotgun (WGS) entry which is preliminary data.</text>
</comment>
<organism evidence="5 6">
    <name type="scientific">Flavobacterium beibuense F44-8</name>
    <dbReference type="NCBI Taxonomy" id="1406840"/>
    <lineage>
        <taxon>Bacteria</taxon>
        <taxon>Pseudomonadati</taxon>
        <taxon>Bacteroidota</taxon>
        <taxon>Flavobacteriia</taxon>
        <taxon>Flavobacteriales</taxon>
        <taxon>Flavobacteriaceae</taxon>
        <taxon>Flavobacterium</taxon>
    </lineage>
</organism>
<dbReference type="PANTHER" id="PTHR43280:SF32">
    <property type="entry name" value="TRANSCRIPTIONAL REGULATORY PROTEIN"/>
    <property type="match status" value="1"/>
</dbReference>
<keyword evidence="2" id="KW-0238">DNA-binding</keyword>
<dbReference type="Gene3D" id="1.10.10.60">
    <property type="entry name" value="Homeodomain-like"/>
    <property type="match status" value="1"/>
</dbReference>
<reference evidence="5 6" key="1">
    <citation type="submission" date="2013-09" db="EMBL/GenBank/DDBJ databases">
        <authorList>
            <person name="Zeng Z."/>
            <person name="Chen C."/>
        </authorList>
    </citation>
    <scope>NUCLEOTIDE SEQUENCE [LARGE SCALE GENOMIC DNA]</scope>
    <source>
        <strain evidence="5 6">F44-8</strain>
    </source>
</reference>
<protein>
    <submittedName>
        <fullName evidence="5">Transcriptional regulator</fullName>
    </submittedName>
</protein>
<dbReference type="InterPro" id="IPR009057">
    <property type="entry name" value="Homeodomain-like_sf"/>
</dbReference>
<dbReference type="GO" id="GO:0043565">
    <property type="term" value="F:sequence-specific DNA binding"/>
    <property type="evidence" value="ECO:0007669"/>
    <property type="project" value="InterPro"/>
</dbReference>
<evidence type="ECO:0000259" key="4">
    <source>
        <dbReference type="PROSITE" id="PS01124"/>
    </source>
</evidence>
<keyword evidence="6" id="KW-1185">Reference proteome</keyword>
<dbReference type="GO" id="GO:0003700">
    <property type="term" value="F:DNA-binding transcription factor activity"/>
    <property type="evidence" value="ECO:0007669"/>
    <property type="project" value="InterPro"/>
</dbReference>
<dbReference type="SUPFAM" id="SSF46689">
    <property type="entry name" value="Homeodomain-like"/>
    <property type="match status" value="1"/>
</dbReference>
<dbReference type="RefSeq" id="WP_035130728.1">
    <property type="nucleotide sequence ID" value="NZ_JRLV01000003.1"/>
</dbReference>
<accession>A0A0A2M4W8</accession>